<proteinExistence type="predicted"/>
<reference evidence="1 2" key="1">
    <citation type="journal article" date="2019" name="Commun. Biol.">
        <title>The bagworm genome reveals a unique fibroin gene that provides high tensile strength.</title>
        <authorList>
            <person name="Kono N."/>
            <person name="Nakamura H."/>
            <person name="Ohtoshi R."/>
            <person name="Tomita M."/>
            <person name="Numata K."/>
            <person name="Arakawa K."/>
        </authorList>
    </citation>
    <scope>NUCLEOTIDE SEQUENCE [LARGE SCALE GENOMIC DNA]</scope>
</reference>
<evidence type="ECO:0000313" key="1">
    <source>
        <dbReference type="EMBL" id="GBP28976.1"/>
    </source>
</evidence>
<protein>
    <submittedName>
        <fullName evidence="1">Uncharacterized protein</fullName>
    </submittedName>
</protein>
<dbReference type="EMBL" id="BGZK01000214">
    <property type="protein sequence ID" value="GBP28976.1"/>
    <property type="molecule type" value="Genomic_DNA"/>
</dbReference>
<sequence>MQLEASDLDKEVPWSFLTKSRFAECSPLTKHRDIAHTPRGLASGGARASSAADTSIKYVTTERTAAAAPARAPPHPKHRHTLFLNRMTQHKDTSDNTSQSSRSQTWCDIFGMPPQGAEQNDGPGLTFHQLQFPVQSPYKGLCLTAPAASRFEGDWNKETDILHDAVLKIFSVWRKIGSGTEEVLHLTCQN</sequence>
<name>A0A4C1USL2_EUMVA</name>
<dbReference type="Proteomes" id="UP000299102">
    <property type="component" value="Unassembled WGS sequence"/>
</dbReference>
<evidence type="ECO:0000313" key="2">
    <source>
        <dbReference type="Proteomes" id="UP000299102"/>
    </source>
</evidence>
<dbReference type="AlphaFoldDB" id="A0A4C1USL2"/>
<keyword evidence="2" id="KW-1185">Reference proteome</keyword>
<comment type="caution">
    <text evidence="1">The sequence shown here is derived from an EMBL/GenBank/DDBJ whole genome shotgun (WGS) entry which is preliminary data.</text>
</comment>
<gene>
    <name evidence="1" type="ORF">EVAR_83876_1</name>
</gene>
<organism evidence="1 2">
    <name type="scientific">Eumeta variegata</name>
    <name type="common">Bagworm moth</name>
    <name type="synonym">Eumeta japonica</name>
    <dbReference type="NCBI Taxonomy" id="151549"/>
    <lineage>
        <taxon>Eukaryota</taxon>
        <taxon>Metazoa</taxon>
        <taxon>Ecdysozoa</taxon>
        <taxon>Arthropoda</taxon>
        <taxon>Hexapoda</taxon>
        <taxon>Insecta</taxon>
        <taxon>Pterygota</taxon>
        <taxon>Neoptera</taxon>
        <taxon>Endopterygota</taxon>
        <taxon>Lepidoptera</taxon>
        <taxon>Glossata</taxon>
        <taxon>Ditrysia</taxon>
        <taxon>Tineoidea</taxon>
        <taxon>Psychidae</taxon>
        <taxon>Oiketicinae</taxon>
        <taxon>Eumeta</taxon>
    </lineage>
</organism>
<accession>A0A4C1USL2</accession>